<organism evidence="9 10">
    <name type="scientific">Breznakia pachnodae</name>
    <dbReference type="NCBI Taxonomy" id="265178"/>
    <lineage>
        <taxon>Bacteria</taxon>
        <taxon>Bacillati</taxon>
        <taxon>Bacillota</taxon>
        <taxon>Erysipelotrichia</taxon>
        <taxon>Erysipelotrichales</taxon>
        <taxon>Erysipelotrichaceae</taxon>
        <taxon>Breznakia</taxon>
    </lineage>
</organism>
<proteinExistence type="predicted"/>
<dbReference type="Pfam" id="PF03830">
    <property type="entry name" value="PTSIIB_sorb"/>
    <property type="match status" value="1"/>
</dbReference>
<name>A0ABU0E153_9FIRM</name>
<accession>A0ABU0E153</accession>
<keyword evidence="4" id="KW-0762">Sugar transport</keyword>
<comment type="subcellular location">
    <subcellularLocation>
        <location evidence="1">Cytoplasm</location>
    </subcellularLocation>
</comment>
<evidence type="ECO:0000313" key="10">
    <source>
        <dbReference type="Proteomes" id="UP001230220"/>
    </source>
</evidence>
<dbReference type="Gene3D" id="3.40.35.10">
    <property type="entry name" value="Phosphotransferase system, sorbose subfamily IIB component"/>
    <property type="match status" value="1"/>
</dbReference>
<evidence type="ECO:0000256" key="4">
    <source>
        <dbReference type="ARBA" id="ARBA00022597"/>
    </source>
</evidence>
<evidence type="ECO:0000256" key="1">
    <source>
        <dbReference type="ARBA" id="ARBA00004496"/>
    </source>
</evidence>
<keyword evidence="7" id="KW-0418">Kinase</keyword>
<reference evidence="9 10" key="1">
    <citation type="submission" date="2023-07" db="EMBL/GenBank/DDBJ databases">
        <title>Genomic Encyclopedia of Type Strains, Phase IV (KMG-IV): sequencing the most valuable type-strain genomes for metagenomic binning, comparative biology and taxonomic classification.</title>
        <authorList>
            <person name="Goeker M."/>
        </authorList>
    </citation>
    <scope>NUCLEOTIDE SEQUENCE [LARGE SCALE GENOMIC DNA]</scope>
    <source>
        <strain evidence="9 10">DSM 16784</strain>
    </source>
</reference>
<evidence type="ECO:0000313" key="9">
    <source>
        <dbReference type="EMBL" id="MDQ0360441.1"/>
    </source>
</evidence>
<feature type="domain" description="PTS EIIB type-4" evidence="8">
    <location>
        <begin position="1"/>
        <end position="160"/>
    </location>
</feature>
<dbReference type="RefSeq" id="WP_307406336.1">
    <property type="nucleotide sequence ID" value="NZ_JAUSUR010000001.1"/>
</dbReference>
<sequence length="160" mass="17783">MIKALRVDERLIHGQVAVTWCSQLNITNIVVANDETSTDEVSVISLKMAAPNGVKVAVKTVKDAITLLKDPRCEKLNILVLCKNPFDALEIVKAVEEVPYVNVGNFGMLSDKESREMLSTSFYINEAERVAFKEIAELKPESNYQMTPTLTPQSLSKLVK</sequence>
<dbReference type="SUPFAM" id="SSF52728">
    <property type="entry name" value="PTS IIb component"/>
    <property type="match status" value="1"/>
</dbReference>
<keyword evidence="2" id="KW-0813">Transport</keyword>
<gene>
    <name evidence="9" type="ORF">J2S15_001172</name>
</gene>
<dbReference type="InterPro" id="IPR036667">
    <property type="entry name" value="PTS_IIB_sorbose-sp_sf"/>
</dbReference>
<protein>
    <submittedName>
        <fullName evidence="9">PTS system mannose-specific IIB component</fullName>
    </submittedName>
</protein>
<evidence type="ECO:0000256" key="2">
    <source>
        <dbReference type="ARBA" id="ARBA00022448"/>
    </source>
</evidence>
<dbReference type="Proteomes" id="UP001230220">
    <property type="component" value="Unassembled WGS sequence"/>
</dbReference>
<dbReference type="InterPro" id="IPR004720">
    <property type="entry name" value="PTS_IIB_sorbose-sp"/>
</dbReference>
<evidence type="ECO:0000259" key="8">
    <source>
        <dbReference type="PROSITE" id="PS51101"/>
    </source>
</evidence>
<dbReference type="EMBL" id="JAUSUR010000001">
    <property type="protein sequence ID" value="MDQ0360441.1"/>
    <property type="molecule type" value="Genomic_DNA"/>
</dbReference>
<keyword evidence="10" id="KW-1185">Reference proteome</keyword>
<keyword evidence="6" id="KW-0598">Phosphotransferase system</keyword>
<evidence type="ECO:0000256" key="7">
    <source>
        <dbReference type="ARBA" id="ARBA00022777"/>
    </source>
</evidence>
<comment type="caution">
    <text evidence="9">The sequence shown here is derived from an EMBL/GenBank/DDBJ whole genome shotgun (WGS) entry which is preliminary data.</text>
</comment>
<keyword evidence="5" id="KW-0808">Transferase</keyword>
<dbReference type="PROSITE" id="PS51101">
    <property type="entry name" value="PTS_EIIB_TYPE_4"/>
    <property type="match status" value="1"/>
</dbReference>
<evidence type="ECO:0000256" key="6">
    <source>
        <dbReference type="ARBA" id="ARBA00022683"/>
    </source>
</evidence>
<keyword evidence="3" id="KW-0963">Cytoplasm</keyword>
<evidence type="ECO:0000256" key="5">
    <source>
        <dbReference type="ARBA" id="ARBA00022679"/>
    </source>
</evidence>
<evidence type="ECO:0000256" key="3">
    <source>
        <dbReference type="ARBA" id="ARBA00022490"/>
    </source>
</evidence>